<evidence type="ECO:0000313" key="3">
    <source>
        <dbReference type="Proteomes" id="UP001228049"/>
    </source>
</evidence>
<dbReference type="Proteomes" id="UP001228049">
    <property type="component" value="Unassembled WGS sequence"/>
</dbReference>
<feature type="non-terminal residue" evidence="2">
    <location>
        <position position="116"/>
    </location>
</feature>
<name>A0AAD9CNL2_DISEL</name>
<feature type="compositionally biased region" description="Basic residues" evidence="1">
    <location>
        <begin position="103"/>
        <end position="116"/>
    </location>
</feature>
<keyword evidence="3" id="KW-1185">Reference proteome</keyword>
<dbReference type="EMBL" id="JASDAP010000003">
    <property type="protein sequence ID" value="KAK1905815.1"/>
    <property type="molecule type" value="Genomic_DNA"/>
</dbReference>
<proteinExistence type="predicted"/>
<evidence type="ECO:0000313" key="2">
    <source>
        <dbReference type="EMBL" id="KAK1905815.1"/>
    </source>
</evidence>
<reference evidence="2" key="1">
    <citation type="submission" date="2023-04" db="EMBL/GenBank/DDBJ databases">
        <title>Chromosome-level genome of Chaenocephalus aceratus.</title>
        <authorList>
            <person name="Park H."/>
        </authorList>
    </citation>
    <scope>NUCLEOTIDE SEQUENCE</scope>
    <source>
        <strain evidence="2">DE</strain>
        <tissue evidence="2">Muscle</tissue>
    </source>
</reference>
<dbReference type="AlphaFoldDB" id="A0AAD9CNL2"/>
<comment type="caution">
    <text evidence="2">The sequence shown here is derived from an EMBL/GenBank/DDBJ whole genome shotgun (WGS) entry which is preliminary data.</text>
</comment>
<organism evidence="2 3">
    <name type="scientific">Dissostichus eleginoides</name>
    <name type="common">Patagonian toothfish</name>
    <name type="synonym">Dissostichus amissus</name>
    <dbReference type="NCBI Taxonomy" id="100907"/>
    <lineage>
        <taxon>Eukaryota</taxon>
        <taxon>Metazoa</taxon>
        <taxon>Chordata</taxon>
        <taxon>Craniata</taxon>
        <taxon>Vertebrata</taxon>
        <taxon>Euteleostomi</taxon>
        <taxon>Actinopterygii</taxon>
        <taxon>Neopterygii</taxon>
        <taxon>Teleostei</taxon>
        <taxon>Neoteleostei</taxon>
        <taxon>Acanthomorphata</taxon>
        <taxon>Eupercaria</taxon>
        <taxon>Perciformes</taxon>
        <taxon>Notothenioidei</taxon>
        <taxon>Nototheniidae</taxon>
        <taxon>Dissostichus</taxon>
    </lineage>
</organism>
<feature type="region of interest" description="Disordered" evidence="1">
    <location>
        <begin position="80"/>
        <end position="116"/>
    </location>
</feature>
<gene>
    <name evidence="2" type="ORF">KUDE01_012993</name>
</gene>
<accession>A0AAD9CNL2</accession>
<evidence type="ECO:0000256" key="1">
    <source>
        <dbReference type="SAM" id="MobiDB-lite"/>
    </source>
</evidence>
<feature type="compositionally biased region" description="Polar residues" evidence="1">
    <location>
        <begin position="80"/>
        <end position="95"/>
    </location>
</feature>
<protein>
    <submittedName>
        <fullName evidence="2">DNA mismatch repair protein MutS</fullName>
    </submittedName>
</protein>
<sequence length="116" mass="12650">MDELAAAMAGLSIKSYQLSSDGMDNLTADLARLTMRSQQVTDECVDEITAAFRGLSTNAQQLPVSACTENPQIQRQVTVSTLPETLKPTNAQVTSDQRERTVKAMKPKPRRGGVLR</sequence>